<dbReference type="EMBL" id="LR031573">
    <property type="protein sequence ID" value="VDC84931.1"/>
    <property type="molecule type" value="Genomic_DNA"/>
</dbReference>
<dbReference type="PANTHER" id="PTHR32401">
    <property type="entry name" value="CONCANAVALIN A-LIKE LECTIN FAMILY PROTEIN"/>
    <property type="match status" value="1"/>
</dbReference>
<reference evidence="5" key="1">
    <citation type="submission" date="2018-11" db="EMBL/GenBank/DDBJ databases">
        <authorList>
            <consortium name="Genoscope - CEA"/>
            <person name="William W."/>
        </authorList>
    </citation>
    <scope>NUCLEOTIDE SEQUENCE</scope>
</reference>
<comment type="similarity">
    <text evidence="1">Belongs to the leguminous lectin family.</text>
</comment>
<dbReference type="InterPro" id="IPR013320">
    <property type="entry name" value="ConA-like_dom_sf"/>
</dbReference>
<evidence type="ECO:0000256" key="3">
    <source>
        <dbReference type="SAM" id="SignalP"/>
    </source>
</evidence>
<feature type="domain" description="Legume lectin" evidence="4">
    <location>
        <begin position="19"/>
        <end position="198"/>
    </location>
</feature>
<keyword evidence="3" id="KW-0732">Signal</keyword>
<proteinExistence type="inferred from homology"/>
<organism evidence="5">
    <name type="scientific">Brassica campestris</name>
    <name type="common">Field mustard</name>
    <dbReference type="NCBI Taxonomy" id="3711"/>
    <lineage>
        <taxon>Eukaryota</taxon>
        <taxon>Viridiplantae</taxon>
        <taxon>Streptophyta</taxon>
        <taxon>Embryophyta</taxon>
        <taxon>Tracheophyta</taxon>
        <taxon>Spermatophyta</taxon>
        <taxon>Magnoliopsida</taxon>
        <taxon>eudicotyledons</taxon>
        <taxon>Gunneridae</taxon>
        <taxon>Pentapetalae</taxon>
        <taxon>rosids</taxon>
        <taxon>malvids</taxon>
        <taxon>Brassicales</taxon>
        <taxon>Brassicaceae</taxon>
        <taxon>Brassiceae</taxon>
        <taxon>Brassica</taxon>
    </lineage>
</organism>
<dbReference type="InterPro" id="IPR001220">
    <property type="entry name" value="Legume_lectin_dom"/>
</dbReference>
<evidence type="ECO:0000256" key="1">
    <source>
        <dbReference type="ARBA" id="ARBA00007606"/>
    </source>
</evidence>
<dbReference type="Pfam" id="PF00139">
    <property type="entry name" value="Lectin_legB"/>
    <property type="match status" value="1"/>
</dbReference>
<feature type="signal peptide" evidence="3">
    <location>
        <begin position="1"/>
        <end position="19"/>
    </location>
</feature>
<dbReference type="AlphaFoldDB" id="A0A3P6AL40"/>
<gene>
    <name evidence="5" type="ORF">BRAA02T05037Z</name>
</gene>
<feature type="chain" id="PRO_5017935350" description="Legume lectin domain-containing protein" evidence="3">
    <location>
        <begin position="20"/>
        <end position="198"/>
    </location>
</feature>
<evidence type="ECO:0000313" key="5">
    <source>
        <dbReference type="EMBL" id="VDC84931.1"/>
    </source>
</evidence>
<evidence type="ECO:0000259" key="4">
    <source>
        <dbReference type="Pfam" id="PF00139"/>
    </source>
</evidence>
<name>A0A3P6AL40_BRACM</name>
<accession>A0A3P6AL40</accession>
<keyword evidence="2" id="KW-0430">Lectin</keyword>
<sequence>MANSILLFSSVLLLPLVCSVQFNITRFTSNSPEVAYQGDARANGAVELTNIDYTSRSGWVTYGKKIPLWDPQTGNPSDFTTRFSFRIDTRGVKYGNYGHGFAFFLAPAEIQMPPNSAGGFLGLFNETDVLSSSFPLVHVEFDTFTNPNWDPLDMASHVGINNNSLVSSSVTSWNASAHSQDIGRVRIFYDSVRRNLSV</sequence>
<evidence type="ECO:0000256" key="2">
    <source>
        <dbReference type="ARBA" id="ARBA00022734"/>
    </source>
</evidence>
<dbReference type="InterPro" id="IPR050258">
    <property type="entry name" value="Leguminous_Lectin"/>
</dbReference>
<dbReference type="GO" id="GO:0030246">
    <property type="term" value="F:carbohydrate binding"/>
    <property type="evidence" value="ECO:0007669"/>
    <property type="project" value="UniProtKB-KW"/>
</dbReference>
<protein>
    <recommendedName>
        <fullName evidence="4">Legume lectin domain-containing protein</fullName>
    </recommendedName>
</protein>
<dbReference type="PANTHER" id="PTHR32401:SF47">
    <property type="entry name" value="LEGUME LECTIN DOMAIN-CONTAINING PROTEIN"/>
    <property type="match status" value="1"/>
</dbReference>
<dbReference type="Gene3D" id="2.60.120.200">
    <property type="match status" value="1"/>
</dbReference>
<dbReference type="CDD" id="cd06899">
    <property type="entry name" value="lectin_legume_LecRK_Arcelin_ConA"/>
    <property type="match status" value="1"/>
</dbReference>
<dbReference type="SUPFAM" id="SSF49899">
    <property type="entry name" value="Concanavalin A-like lectins/glucanases"/>
    <property type="match status" value="1"/>
</dbReference>